<feature type="compositionally biased region" description="Basic residues" evidence="1">
    <location>
        <begin position="1044"/>
        <end position="1064"/>
    </location>
</feature>
<feature type="region of interest" description="Disordered" evidence="1">
    <location>
        <begin position="1411"/>
        <end position="1440"/>
    </location>
</feature>
<feature type="region of interest" description="Disordered" evidence="1">
    <location>
        <begin position="1486"/>
        <end position="1567"/>
    </location>
</feature>
<gene>
    <name evidence="3" type="primary">LOC113401844</name>
</gene>
<name>A0A8B8IKS2_VANTA</name>
<feature type="compositionally biased region" description="Polar residues" evidence="1">
    <location>
        <begin position="1025"/>
        <end position="1035"/>
    </location>
</feature>
<feature type="compositionally biased region" description="Polar residues" evidence="1">
    <location>
        <begin position="1411"/>
        <end position="1439"/>
    </location>
</feature>
<evidence type="ECO:0000313" key="3">
    <source>
        <dbReference type="RefSeq" id="XP_026497698.2"/>
    </source>
</evidence>
<feature type="compositionally biased region" description="Polar residues" evidence="1">
    <location>
        <begin position="1512"/>
        <end position="1526"/>
    </location>
</feature>
<proteinExistence type="predicted"/>
<protein>
    <submittedName>
        <fullName evidence="3">Myb-like protein X isoform X1</fullName>
    </submittedName>
</protein>
<dbReference type="OMA" id="IEYFNKC"/>
<organism evidence="2 3">
    <name type="scientific">Vanessa tameamea</name>
    <name type="common">Kamehameha butterfly</name>
    <dbReference type="NCBI Taxonomy" id="334116"/>
    <lineage>
        <taxon>Eukaryota</taxon>
        <taxon>Metazoa</taxon>
        <taxon>Ecdysozoa</taxon>
        <taxon>Arthropoda</taxon>
        <taxon>Hexapoda</taxon>
        <taxon>Insecta</taxon>
        <taxon>Pterygota</taxon>
        <taxon>Neoptera</taxon>
        <taxon>Endopterygota</taxon>
        <taxon>Lepidoptera</taxon>
        <taxon>Glossata</taxon>
        <taxon>Ditrysia</taxon>
        <taxon>Papilionoidea</taxon>
        <taxon>Nymphalidae</taxon>
        <taxon>Nymphalinae</taxon>
        <taxon>Vanessa</taxon>
    </lineage>
</organism>
<dbReference type="Proteomes" id="UP001652626">
    <property type="component" value="Chromosome 25"/>
</dbReference>
<feature type="compositionally biased region" description="Polar residues" evidence="1">
    <location>
        <begin position="1553"/>
        <end position="1567"/>
    </location>
</feature>
<keyword evidence="2" id="KW-1185">Reference proteome</keyword>
<sequence length="1714" mass="196521">MDVSKLLKNVNNLNDYISATQDLITKFLNSKIQFNMSTVLALNKIRSLEIEYFNKCDENGAALKILELMLHSPPSKTWGLLGKELISLMQYWLDALRKHLIVHNNHWWNFLSVLLKFMQEICLKNRTINDILVQETAECLLDISTRNQPNLAQRYKIIQCLNKFCAESSREVRYGLKMKFEIYFIKLSRIMVSCGDLRTQYSIIETLLRWLLPRQDLAVRRDASTKWFPSNLYGSKAIDIFLRRPWQNFLRDARDFLNALNEASDDITSVLCRKFSVGKICLISGTDKKDYWIDLNTGSKCISMILEPKLLEVLGSTLSLCDALVINEDNTNTVQMHGGSEIHITLTVMDPRRMHPSNVLEGCDVTIAISSRSDLGKVDRVLRNIFDSKYQLLIDIKKCMELSPRSKHEGARRADTSGDEGRFSHPVDFQRGKHSGYIIRPRNPVSWQSPSTASTSSLAMLREKLTAFPGYRFDKEPVSVCALPQLSSVTEVSETDERYGSNASQSTLKIRPYGVCHKTYRTGADRTPLSDTESLKKRDDKTLCISPVINDDDNSISCLLVATIGSASDSVINDTLERLPKDKNIHTDNIVDMLAQEALNSTRNINNNKVDRGIITSEKNSQDNDCLKENESSINRTIEVKKSRINKKSKRVNNSTTTDESNTEVIEDTSHSVNVRNKYSINDCVVKQTYDIQAVEEFFSQHCVENRNGDLVISPTLAKKINETSSETSESFDFCPIMNAEADFNEIEIIECINEIVDTVCQDFENCSQYLNNDAEINNDTSNKKVLNKTVTRQDKTQEILKDNRKPIKEIKLKFKNTKRQVKTRGRKKTKLDTAIVKRMSPIIESDSVMEDTENGNNPDLKQSDDSETPLIKRKRKLYSPKDDHVLNERTGVHISETEEDTILSGIKRNDKTPKSLATSYKDIENLRRRSIRKLRDRKSKSVPSLSPRTKNMNDMFDNLKKTIEGEEKVVLASKKTRNKHYAVYNFTSDSEDEDFKTKKNVKNLSRTTTKSNVELRDRRRRSNAKVNYSELNNDSTDEQNNKNIKRKYVRQRTKKNERKSRILKPKNEMIDERMRKAAPEMLNTSLIIEQQNEEPVNPEPSHLEPQMEFMADENIYENTTVIKKKRSKRNKTDLSLKKAKTRQNKIISDISDRDKTESPLPGLIIEREQENKDADESISVLMLEKFKDICRDGTMPEIQELNNTQNLLSDLDHNNNSPKLNITNEFNNVNENQYNLTPVNKNKTEKVGKHIKTNESNNNWKILFKQDTINDRSESNIDIINISDRVDLISDRTIATIGKSPITGHGDCDESPPSTKHLKQSVLPRGLETQDLNQSMKDYFNKLTNELNEVYNNCSNNPSKSIEAIKIVEKSSAGTSANVFEKSPSVSIPRLSAKEISNWLPPRYNSVFGSHQSSDSDLSVRQTRSCTRKSNNDSNLNQKIKEKTTKGVYKSIISPVKLFGESNVKEKSVSSQGDDYVNHIKSLMTHKKEISKPNNSQPKPPKYELRKNKNVNENNSCSSKISVSTDLKDQRSGKRKSSPVFEVKKMRKIDDNNSTESVPESGPTCSSIQDWLKRNERAQLRGTEESMDLSLKDNLDNIIEKLDTTLVEIHHKTSKKFVSMFVETQKHLKELKEKRRQMFKETAMEVMSEVVKVMDTKFANFDRRSQELDDQFISDLKEKAQHLIHEDCKEKRVMVTLLKEDIQSVMQHVKRSD</sequence>
<evidence type="ECO:0000256" key="1">
    <source>
        <dbReference type="SAM" id="MobiDB-lite"/>
    </source>
</evidence>
<feature type="region of interest" description="Disordered" evidence="1">
    <location>
        <begin position="843"/>
        <end position="883"/>
    </location>
</feature>
<feature type="compositionally biased region" description="Basic and acidic residues" evidence="1">
    <location>
        <begin position="1543"/>
        <end position="1552"/>
    </location>
</feature>
<feature type="compositionally biased region" description="Polar residues" evidence="1">
    <location>
        <begin position="1004"/>
        <end position="1013"/>
    </location>
</feature>
<feature type="region of interest" description="Disordered" evidence="1">
    <location>
        <begin position="646"/>
        <end position="665"/>
    </location>
</feature>
<evidence type="ECO:0000313" key="2">
    <source>
        <dbReference type="Proteomes" id="UP001652626"/>
    </source>
</evidence>
<dbReference type="OrthoDB" id="7470475at2759"/>
<accession>A0A8B8IKS2</accession>
<dbReference type="GeneID" id="113401844"/>
<feature type="region of interest" description="Disordered" evidence="1">
    <location>
        <begin position="1004"/>
        <end position="1064"/>
    </location>
</feature>
<feature type="region of interest" description="Disordered" evidence="1">
    <location>
        <begin position="405"/>
        <end position="426"/>
    </location>
</feature>
<dbReference type="RefSeq" id="XP_026497698.2">
    <property type="nucleotide sequence ID" value="XM_026641913.2"/>
</dbReference>
<reference evidence="3" key="1">
    <citation type="submission" date="2025-08" db="UniProtKB">
        <authorList>
            <consortium name="RefSeq"/>
        </authorList>
    </citation>
    <scope>IDENTIFICATION</scope>
    <source>
        <tissue evidence="3">Whole body</tissue>
    </source>
</reference>